<evidence type="ECO:0000256" key="3">
    <source>
        <dbReference type="ARBA" id="ARBA00010982"/>
    </source>
</evidence>
<keyword evidence="4 11" id="KW-0808">Transferase</keyword>
<evidence type="ECO:0000256" key="4">
    <source>
        <dbReference type="ARBA" id="ARBA00022679"/>
    </source>
</evidence>
<evidence type="ECO:0000256" key="7">
    <source>
        <dbReference type="ARBA" id="ARBA00023098"/>
    </source>
</evidence>
<dbReference type="InterPro" id="IPR020613">
    <property type="entry name" value="Thiolase_CS"/>
</dbReference>
<dbReference type="GO" id="GO:0006635">
    <property type="term" value="P:fatty acid beta-oxidation"/>
    <property type="evidence" value="ECO:0007669"/>
    <property type="project" value="TreeGrafter"/>
</dbReference>
<accession>A0A8H5GTW7</accession>
<keyword evidence="6" id="KW-0809">Transit peptide</keyword>
<feature type="domain" description="Thiolase C-terminal" evidence="13">
    <location>
        <begin position="278"/>
        <end position="376"/>
    </location>
</feature>
<evidence type="ECO:0000256" key="6">
    <source>
        <dbReference type="ARBA" id="ARBA00022946"/>
    </source>
</evidence>
<dbReference type="InterPro" id="IPR002155">
    <property type="entry name" value="Thiolase"/>
</dbReference>
<dbReference type="PROSITE" id="PS00737">
    <property type="entry name" value="THIOLASE_2"/>
    <property type="match status" value="1"/>
</dbReference>
<evidence type="ECO:0000259" key="13">
    <source>
        <dbReference type="Pfam" id="PF02803"/>
    </source>
</evidence>
<dbReference type="GO" id="GO:0010124">
    <property type="term" value="P:phenylacetate catabolic process"/>
    <property type="evidence" value="ECO:0007669"/>
    <property type="project" value="TreeGrafter"/>
</dbReference>
<evidence type="ECO:0000256" key="2">
    <source>
        <dbReference type="ARBA" id="ARBA00004872"/>
    </source>
</evidence>
<keyword evidence="7" id="KW-0443">Lipid metabolism</keyword>
<keyword evidence="15" id="KW-1185">Reference proteome</keyword>
<dbReference type="SUPFAM" id="SSF53901">
    <property type="entry name" value="Thiolase-like"/>
    <property type="match status" value="2"/>
</dbReference>
<evidence type="ECO:0000256" key="5">
    <source>
        <dbReference type="ARBA" id="ARBA00022832"/>
    </source>
</evidence>
<evidence type="ECO:0000256" key="11">
    <source>
        <dbReference type="RuleBase" id="RU003557"/>
    </source>
</evidence>
<keyword evidence="5" id="KW-0276">Fatty acid metabolism</keyword>
<comment type="similarity">
    <text evidence="3 11">Belongs to the thiolase-like superfamily. Thiolase family.</text>
</comment>
<dbReference type="InterPro" id="IPR020615">
    <property type="entry name" value="Thiolase_acyl_enz_int_AS"/>
</dbReference>
<dbReference type="InterPro" id="IPR020617">
    <property type="entry name" value="Thiolase_C"/>
</dbReference>
<evidence type="ECO:0000256" key="8">
    <source>
        <dbReference type="ARBA" id="ARBA00023140"/>
    </source>
</evidence>
<dbReference type="CDD" id="cd00751">
    <property type="entry name" value="thiolase"/>
    <property type="match status" value="1"/>
</dbReference>
<feature type="domain" description="Thiolase N-terminal" evidence="12">
    <location>
        <begin position="14"/>
        <end position="269"/>
    </location>
</feature>
<dbReference type="GO" id="GO:0005777">
    <property type="term" value="C:peroxisome"/>
    <property type="evidence" value="ECO:0007669"/>
    <property type="project" value="UniProtKB-SubCell"/>
</dbReference>
<evidence type="ECO:0000256" key="10">
    <source>
        <dbReference type="ARBA" id="ARBA00047605"/>
    </source>
</evidence>
<dbReference type="PROSITE" id="PS00098">
    <property type="entry name" value="THIOLASE_1"/>
    <property type="match status" value="1"/>
</dbReference>
<dbReference type="Pfam" id="PF00108">
    <property type="entry name" value="Thiolase_N"/>
    <property type="match status" value="1"/>
</dbReference>
<dbReference type="PANTHER" id="PTHR43853:SF8">
    <property type="entry name" value="3-KETOACYL-COA THIOLASE, PEROXISOMAL"/>
    <property type="match status" value="1"/>
</dbReference>
<dbReference type="InterPro" id="IPR016039">
    <property type="entry name" value="Thiolase-like"/>
</dbReference>
<reference evidence="14 15" key="1">
    <citation type="journal article" date="2020" name="ISME J.">
        <title>Uncovering the hidden diversity of litter-decomposition mechanisms in mushroom-forming fungi.</title>
        <authorList>
            <person name="Floudas D."/>
            <person name="Bentzer J."/>
            <person name="Ahren D."/>
            <person name="Johansson T."/>
            <person name="Persson P."/>
            <person name="Tunlid A."/>
        </authorList>
    </citation>
    <scope>NUCLEOTIDE SEQUENCE [LARGE SCALE GENOMIC DNA]</scope>
    <source>
        <strain evidence="14 15">CBS 661.87</strain>
    </source>
</reference>
<dbReference type="OrthoDB" id="5404651at2759"/>
<evidence type="ECO:0000313" key="15">
    <source>
        <dbReference type="Proteomes" id="UP000565441"/>
    </source>
</evidence>
<comment type="subcellular location">
    <subcellularLocation>
        <location evidence="1">Peroxisome</location>
    </subcellularLocation>
</comment>
<gene>
    <name evidence="14" type="ORF">D9615_010040</name>
</gene>
<evidence type="ECO:0000313" key="14">
    <source>
        <dbReference type="EMBL" id="KAF5370976.1"/>
    </source>
</evidence>
<dbReference type="Pfam" id="PF02803">
    <property type="entry name" value="Thiolase_C"/>
    <property type="match status" value="1"/>
</dbReference>
<organism evidence="14 15">
    <name type="scientific">Tricholomella constricta</name>
    <dbReference type="NCBI Taxonomy" id="117010"/>
    <lineage>
        <taxon>Eukaryota</taxon>
        <taxon>Fungi</taxon>
        <taxon>Dikarya</taxon>
        <taxon>Basidiomycota</taxon>
        <taxon>Agaricomycotina</taxon>
        <taxon>Agaricomycetes</taxon>
        <taxon>Agaricomycetidae</taxon>
        <taxon>Agaricales</taxon>
        <taxon>Tricholomatineae</taxon>
        <taxon>Lyophyllaceae</taxon>
        <taxon>Tricholomella</taxon>
    </lineage>
</organism>
<comment type="catalytic activity">
    <reaction evidence="10">
        <text>an acyl-CoA + acetyl-CoA = a 3-oxoacyl-CoA + CoA</text>
        <dbReference type="Rhea" id="RHEA:21564"/>
        <dbReference type="ChEBI" id="CHEBI:57287"/>
        <dbReference type="ChEBI" id="CHEBI:57288"/>
        <dbReference type="ChEBI" id="CHEBI:58342"/>
        <dbReference type="ChEBI" id="CHEBI:90726"/>
        <dbReference type="EC" id="2.3.1.16"/>
    </reaction>
</comment>
<protein>
    <recommendedName>
        <fullName evidence="16">3-ketoacyl-CoA thiolase</fullName>
    </recommendedName>
</protein>
<keyword evidence="8" id="KW-0576">Peroxisome</keyword>
<evidence type="ECO:0000259" key="12">
    <source>
        <dbReference type="Pfam" id="PF00108"/>
    </source>
</evidence>
<evidence type="ECO:0000256" key="9">
    <source>
        <dbReference type="ARBA" id="ARBA00023315"/>
    </source>
</evidence>
<name>A0A8H5GTW7_9AGAR</name>
<dbReference type="GO" id="GO:0003988">
    <property type="term" value="F:acetyl-CoA C-acyltransferase activity"/>
    <property type="evidence" value="ECO:0007669"/>
    <property type="project" value="UniProtKB-EC"/>
</dbReference>
<comment type="caution">
    <text evidence="14">The sequence shown here is derived from an EMBL/GenBank/DDBJ whole genome shotgun (WGS) entry which is preliminary data.</text>
</comment>
<evidence type="ECO:0000256" key="1">
    <source>
        <dbReference type="ARBA" id="ARBA00004275"/>
    </source>
</evidence>
<comment type="pathway">
    <text evidence="2">Lipid metabolism; fatty acid metabolism.</text>
</comment>
<dbReference type="InterPro" id="IPR020616">
    <property type="entry name" value="Thiolase_N"/>
</dbReference>
<dbReference type="PANTHER" id="PTHR43853">
    <property type="entry name" value="3-KETOACYL-COA THIOLASE, PEROXISOMAL"/>
    <property type="match status" value="1"/>
</dbReference>
<sequence length="439" mass="45988">MSKARILEKHDDDVVIVSAIRTAITKARKGGFKDTQPELLLSHVLRAVYTQSGLDPALIEDISVGNVLPAGGGASAARMAALHAGIPYTASLNTVNRQCSSGLTSVNQIANQIRAGEIDIGIGAGVESMTMGYGPAGVPAEYSEEVLSNPLAADCLIPMGFTSENVATDYNISRADQDAFAAASFQKAAAASKAGKFKAEILPITARVVDPKTEKTVEVLVDADDGIREGVTAESLAKLKPAFSKTGSTHAGNASQVSDGAAAVLLARRSTAKRLGLPVLGKFVGAATVGVPPRIMGVGPAYAIPRVLEKTGLSTADVDFYEINEAFASQALYSVRELGLPAEKVNPHGGAIALGHPLGCTGARQIATGLNIAKQYGQLERAAWVPDPNMVPARCTISQPPSAETDLPPHVQDQYMRYLPLRVNDRKRLTGTALKERSS</sequence>
<dbReference type="Gene3D" id="3.40.47.10">
    <property type="match status" value="2"/>
</dbReference>
<dbReference type="Proteomes" id="UP000565441">
    <property type="component" value="Unassembled WGS sequence"/>
</dbReference>
<dbReference type="PIRSF" id="PIRSF000429">
    <property type="entry name" value="Ac-CoA_Ac_transf"/>
    <property type="match status" value="1"/>
</dbReference>
<dbReference type="InterPro" id="IPR050215">
    <property type="entry name" value="Thiolase-like_sf_Thiolase"/>
</dbReference>
<keyword evidence="9 11" id="KW-0012">Acyltransferase</keyword>
<evidence type="ECO:0008006" key="16">
    <source>
        <dbReference type="Google" id="ProtNLM"/>
    </source>
</evidence>
<dbReference type="AlphaFoldDB" id="A0A8H5GTW7"/>
<dbReference type="EMBL" id="JAACJP010000049">
    <property type="protein sequence ID" value="KAF5370976.1"/>
    <property type="molecule type" value="Genomic_DNA"/>
</dbReference>
<dbReference type="NCBIfam" id="TIGR01930">
    <property type="entry name" value="AcCoA-C-Actrans"/>
    <property type="match status" value="1"/>
</dbReference>
<proteinExistence type="inferred from homology"/>